<accession>A0A165HZT4</accession>
<gene>
    <name evidence="1" type="ORF">EXIGLDRAFT_836298</name>
</gene>
<dbReference type="Proteomes" id="UP000077266">
    <property type="component" value="Unassembled WGS sequence"/>
</dbReference>
<dbReference type="SUPFAM" id="SSF52058">
    <property type="entry name" value="L domain-like"/>
    <property type="match status" value="1"/>
</dbReference>
<name>A0A165HZT4_EXIGL</name>
<dbReference type="EMBL" id="KV426004">
    <property type="protein sequence ID" value="KZV92693.1"/>
    <property type="molecule type" value="Genomic_DNA"/>
</dbReference>
<protein>
    <submittedName>
        <fullName evidence="1">Uncharacterized protein</fullName>
    </submittedName>
</protein>
<dbReference type="InterPro" id="IPR032675">
    <property type="entry name" value="LRR_dom_sf"/>
</dbReference>
<dbReference type="OrthoDB" id="2908272at2759"/>
<evidence type="ECO:0000313" key="2">
    <source>
        <dbReference type="Proteomes" id="UP000077266"/>
    </source>
</evidence>
<proteinExistence type="predicted"/>
<keyword evidence="2" id="KW-1185">Reference proteome</keyword>
<evidence type="ECO:0000313" key="1">
    <source>
        <dbReference type="EMBL" id="KZV92693.1"/>
    </source>
</evidence>
<reference evidence="1 2" key="1">
    <citation type="journal article" date="2016" name="Mol. Biol. Evol.">
        <title>Comparative Genomics of Early-Diverging Mushroom-Forming Fungi Provides Insights into the Origins of Lignocellulose Decay Capabilities.</title>
        <authorList>
            <person name="Nagy L.G."/>
            <person name="Riley R."/>
            <person name="Tritt A."/>
            <person name="Adam C."/>
            <person name="Daum C."/>
            <person name="Floudas D."/>
            <person name="Sun H."/>
            <person name="Yadav J.S."/>
            <person name="Pangilinan J."/>
            <person name="Larsson K.H."/>
            <person name="Matsuura K."/>
            <person name="Barry K."/>
            <person name="Labutti K."/>
            <person name="Kuo R."/>
            <person name="Ohm R.A."/>
            <person name="Bhattacharya S.S."/>
            <person name="Shirouzu T."/>
            <person name="Yoshinaga Y."/>
            <person name="Martin F.M."/>
            <person name="Grigoriev I.V."/>
            <person name="Hibbett D.S."/>
        </authorList>
    </citation>
    <scope>NUCLEOTIDE SEQUENCE [LARGE SCALE GENOMIC DNA]</scope>
    <source>
        <strain evidence="1 2">HHB12029</strain>
    </source>
</reference>
<dbReference type="Gene3D" id="3.80.10.10">
    <property type="entry name" value="Ribonuclease Inhibitor"/>
    <property type="match status" value="1"/>
</dbReference>
<dbReference type="AlphaFoldDB" id="A0A165HZT4"/>
<dbReference type="InParanoid" id="A0A165HZT4"/>
<sequence length="714" mass="80473">MADKLADETLSDILVRHLSIPDEDFESSGPYKRHLHASWRSSSNVLLVSKRWLRVATPLLYNIVVLRSSAQAEGLCAALKADKSLGAFVRKLRLEGGYGAVVHKIIAASPNITHLVLNIQLWSNDSSTGICKALPTMTISSLTLVGFSHTYKGPTENASMRKLRETLATCIPKWQTLTRVVVATNLPFHARDNNLSLGASIAKVPHLRDLHLKGVSFTSRALQVYAGAPSLERVFLYQESKYDASIKVIEEMALKDPRLARKLVHVPAPSDSPSSSDFLGGELLGRKRAAVVSRADPDFVPLQTSSPEVRERIWARVFGFVTQREVLSTFEEIEESLMWANSREPLSKIMKLMLVSKEFLAIAQKVSCNSVHLRRHGHLLQFSRMLERRPELMGVIRDLKISFAVTDRSLLHVTFVINDDDIGNGLEMLETVLRGSRLRSFEASYGITSTNWAALVSASGSTLTKLRASGSERFRSEITLSLFTNLRNLEELCWNIQDDPDRRDSLEARAIYKQYEDVLPNLRKLNLEIFSASFLINLCAMKLPLLKEAVFGDNRSNAWSPELHQFLRRHGSKLTTVSLNWKGVTGLFEFSPNITRVNLNCPGIDFLGHPHAKLETISIERSYFSPNDTEWKDFAKSFKVADYPSLREISIEVEHLEWPTDERAVAKSHWTKFGEELLEHNVALVDRVAGPWRPRLKKPVRARKSRMTDFVVKG</sequence>
<organism evidence="1 2">
    <name type="scientific">Exidia glandulosa HHB12029</name>
    <dbReference type="NCBI Taxonomy" id="1314781"/>
    <lineage>
        <taxon>Eukaryota</taxon>
        <taxon>Fungi</taxon>
        <taxon>Dikarya</taxon>
        <taxon>Basidiomycota</taxon>
        <taxon>Agaricomycotina</taxon>
        <taxon>Agaricomycetes</taxon>
        <taxon>Auriculariales</taxon>
        <taxon>Exidiaceae</taxon>
        <taxon>Exidia</taxon>
    </lineage>
</organism>